<dbReference type="Pfam" id="PF00067">
    <property type="entry name" value="p450"/>
    <property type="match status" value="2"/>
</dbReference>
<reference evidence="10" key="1">
    <citation type="submission" date="2021-11" db="EMBL/GenBank/DDBJ databases">
        <authorList>
            <person name="Schell T."/>
        </authorList>
    </citation>
    <scope>NUCLEOTIDE SEQUENCE</scope>
    <source>
        <strain evidence="10">M5</strain>
    </source>
</reference>
<keyword evidence="6 8" id="KW-0408">Iron</keyword>
<dbReference type="Gene3D" id="1.10.630.10">
    <property type="entry name" value="Cytochrome P450"/>
    <property type="match status" value="2"/>
</dbReference>
<dbReference type="InterPro" id="IPR050182">
    <property type="entry name" value="Cytochrome_P450_fam2"/>
</dbReference>
<dbReference type="GO" id="GO:0008395">
    <property type="term" value="F:steroid hydroxylase activity"/>
    <property type="evidence" value="ECO:0007669"/>
    <property type="project" value="TreeGrafter"/>
</dbReference>
<evidence type="ECO:0000256" key="9">
    <source>
        <dbReference type="RuleBase" id="RU000461"/>
    </source>
</evidence>
<dbReference type="GO" id="GO:0020037">
    <property type="term" value="F:heme binding"/>
    <property type="evidence" value="ECO:0007669"/>
    <property type="project" value="InterPro"/>
</dbReference>
<dbReference type="FunFam" id="1.10.630.10:FF:000221">
    <property type="entry name" value="Uncharacterized protein"/>
    <property type="match status" value="1"/>
</dbReference>
<evidence type="ECO:0000256" key="5">
    <source>
        <dbReference type="ARBA" id="ARBA00023002"/>
    </source>
</evidence>
<dbReference type="GO" id="GO:0006082">
    <property type="term" value="P:organic acid metabolic process"/>
    <property type="evidence" value="ECO:0007669"/>
    <property type="project" value="TreeGrafter"/>
</dbReference>
<evidence type="ECO:0000256" key="2">
    <source>
        <dbReference type="ARBA" id="ARBA00010617"/>
    </source>
</evidence>
<evidence type="ECO:0000256" key="6">
    <source>
        <dbReference type="ARBA" id="ARBA00023004"/>
    </source>
</evidence>
<gene>
    <name evidence="10" type="ORF">DGAL_LOCUS659</name>
</gene>
<keyword evidence="5 9" id="KW-0560">Oxidoreductase</keyword>
<organism evidence="10 11">
    <name type="scientific">Daphnia galeata</name>
    <dbReference type="NCBI Taxonomy" id="27404"/>
    <lineage>
        <taxon>Eukaryota</taxon>
        <taxon>Metazoa</taxon>
        <taxon>Ecdysozoa</taxon>
        <taxon>Arthropoda</taxon>
        <taxon>Crustacea</taxon>
        <taxon>Branchiopoda</taxon>
        <taxon>Diplostraca</taxon>
        <taxon>Cladocera</taxon>
        <taxon>Anomopoda</taxon>
        <taxon>Daphniidae</taxon>
        <taxon>Daphnia</taxon>
    </lineage>
</organism>
<keyword evidence="7 9" id="KW-0503">Monooxygenase</keyword>
<keyword evidence="3 8" id="KW-0349">Heme</keyword>
<evidence type="ECO:0000313" key="10">
    <source>
        <dbReference type="EMBL" id="CAH0098576.1"/>
    </source>
</evidence>
<evidence type="ECO:0000256" key="1">
    <source>
        <dbReference type="ARBA" id="ARBA00001971"/>
    </source>
</evidence>
<dbReference type="Proteomes" id="UP000789390">
    <property type="component" value="Unassembled WGS sequence"/>
</dbReference>
<evidence type="ECO:0000256" key="8">
    <source>
        <dbReference type="PIRSR" id="PIRSR602401-1"/>
    </source>
</evidence>
<dbReference type="InterPro" id="IPR017972">
    <property type="entry name" value="Cyt_P450_CS"/>
</dbReference>
<comment type="cofactor">
    <cofactor evidence="1 8">
        <name>heme</name>
        <dbReference type="ChEBI" id="CHEBI:30413"/>
    </cofactor>
</comment>
<dbReference type="InterPro" id="IPR002401">
    <property type="entry name" value="Cyt_P450_E_grp-I"/>
</dbReference>
<keyword evidence="11" id="KW-1185">Reference proteome</keyword>
<evidence type="ECO:0000313" key="11">
    <source>
        <dbReference type="Proteomes" id="UP000789390"/>
    </source>
</evidence>
<dbReference type="EMBL" id="CAKKLH010000003">
    <property type="protein sequence ID" value="CAH0098576.1"/>
    <property type="molecule type" value="Genomic_DNA"/>
</dbReference>
<dbReference type="InterPro" id="IPR001128">
    <property type="entry name" value="Cyt_P450"/>
</dbReference>
<proteinExistence type="inferred from homology"/>
<dbReference type="InterPro" id="IPR036396">
    <property type="entry name" value="Cyt_P450_sf"/>
</dbReference>
<feature type="binding site" description="axial binding residue" evidence="8">
    <location>
        <position position="583"/>
    </location>
    <ligand>
        <name>heme</name>
        <dbReference type="ChEBI" id="CHEBI:30413"/>
    </ligand>
    <ligandPart>
        <name>Fe</name>
        <dbReference type="ChEBI" id="CHEBI:18248"/>
    </ligandPart>
</feature>
<protein>
    <submittedName>
        <fullName evidence="10">Uncharacterized protein</fullName>
    </submittedName>
</protein>
<accession>A0A8J2RLQ7</accession>
<sequence length="638" mass="70558">MEGKSAAKIEHARSPGNIEGIQLRNEMGVDFYPLLSTVFLASLSSRTFLLKIILSNFNWLELNMNMRLLQNPFISVVGPQAVKEALHNNDLNGRPTGAILLSRTFGESLDEHLSTRLQAEVARDFIDVYMDEMEEQLKANVSTTFSKKQLICSIQDLFAAGSHTSASSIGFAVLYLIHYPEVQQKMREELDNVCGDSLPSLAHRSRLPYTEAVLMEVMRMASIAPLAIPHRAMKETQLQGFTIPKGSIIAINLDSAFKDATVWEDAENFRPERHLDQNGKVIKNDAFTPFGIGKRICLGEPLARNTVFLFVASLVKTFELKSVPNKPLPTLEPEAGIILGSKTVQSCNNQLIASVQDLITGGSETTANSIALHNNDLNGRPTGAILLSRTFGESLDEHLSTRLQAEVARDFIDVYMDEMEEQLKANVSTTFSKKQLICSIQDLFAAGSHTSASSIGFAVLYLIHYPEVQQKMREELDNVCGDSLPSLAHRSRLPYTEAVLMEVMRMASIAPLAIPHRAMKETQLQGFTIPKGSIIAINLDSAFKDATVWEDAENFRPERHLDQNGKVIKNDAFTPFGIGKRICLGEPLARNTVFLFVASLVKTFELKSVPNKPLPTLEPEAGIILGPKPFKAVVIPRV</sequence>
<dbReference type="GO" id="GO:0006805">
    <property type="term" value="P:xenobiotic metabolic process"/>
    <property type="evidence" value="ECO:0007669"/>
    <property type="project" value="TreeGrafter"/>
</dbReference>
<comment type="caution">
    <text evidence="10">The sequence shown here is derived from an EMBL/GenBank/DDBJ whole genome shotgun (WGS) entry which is preliminary data.</text>
</comment>
<evidence type="ECO:0000256" key="4">
    <source>
        <dbReference type="ARBA" id="ARBA00022723"/>
    </source>
</evidence>
<evidence type="ECO:0000256" key="7">
    <source>
        <dbReference type="ARBA" id="ARBA00023033"/>
    </source>
</evidence>
<dbReference type="GO" id="GO:0016712">
    <property type="term" value="F:oxidoreductase activity, acting on paired donors, with incorporation or reduction of molecular oxygen, reduced flavin or flavoprotein as one donor, and incorporation of one atom of oxygen"/>
    <property type="evidence" value="ECO:0007669"/>
    <property type="project" value="TreeGrafter"/>
</dbReference>
<dbReference type="GO" id="GO:0005737">
    <property type="term" value="C:cytoplasm"/>
    <property type="evidence" value="ECO:0007669"/>
    <property type="project" value="TreeGrafter"/>
</dbReference>
<dbReference type="PANTHER" id="PTHR24300">
    <property type="entry name" value="CYTOCHROME P450 508A4-RELATED"/>
    <property type="match status" value="1"/>
</dbReference>
<dbReference type="SUPFAM" id="SSF48264">
    <property type="entry name" value="Cytochrome P450"/>
    <property type="match status" value="2"/>
</dbReference>
<name>A0A8J2RLQ7_9CRUS</name>
<dbReference type="PRINTS" id="PR00385">
    <property type="entry name" value="P450"/>
</dbReference>
<comment type="similarity">
    <text evidence="2 9">Belongs to the cytochrome P450 family.</text>
</comment>
<dbReference type="PROSITE" id="PS00086">
    <property type="entry name" value="CYTOCHROME_P450"/>
    <property type="match status" value="2"/>
</dbReference>
<evidence type="ECO:0000256" key="3">
    <source>
        <dbReference type="ARBA" id="ARBA00022617"/>
    </source>
</evidence>
<dbReference type="GO" id="GO:0005506">
    <property type="term" value="F:iron ion binding"/>
    <property type="evidence" value="ECO:0007669"/>
    <property type="project" value="InterPro"/>
</dbReference>
<dbReference type="PANTHER" id="PTHR24300:SF376">
    <property type="entry name" value="CYTOCHROME P450 15A1"/>
    <property type="match status" value="1"/>
</dbReference>
<dbReference type="PRINTS" id="PR00463">
    <property type="entry name" value="EP450I"/>
</dbReference>
<keyword evidence="4 8" id="KW-0479">Metal-binding</keyword>
<dbReference type="OrthoDB" id="3934656at2759"/>
<dbReference type="AlphaFoldDB" id="A0A8J2RLQ7"/>